<dbReference type="EnsemblMetazoa" id="GPPI023164-RA">
    <property type="protein sequence ID" value="GPPI023164-PA"/>
    <property type="gene ID" value="GPPI023164"/>
</dbReference>
<dbReference type="Proteomes" id="UP000092460">
    <property type="component" value="Unassembled WGS sequence"/>
</dbReference>
<organism evidence="1 2">
    <name type="scientific">Glossina palpalis gambiensis</name>
    <dbReference type="NCBI Taxonomy" id="67801"/>
    <lineage>
        <taxon>Eukaryota</taxon>
        <taxon>Metazoa</taxon>
        <taxon>Ecdysozoa</taxon>
        <taxon>Arthropoda</taxon>
        <taxon>Hexapoda</taxon>
        <taxon>Insecta</taxon>
        <taxon>Pterygota</taxon>
        <taxon>Neoptera</taxon>
        <taxon>Endopterygota</taxon>
        <taxon>Diptera</taxon>
        <taxon>Brachycera</taxon>
        <taxon>Muscomorpha</taxon>
        <taxon>Hippoboscoidea</taxon>
        <taxon>Glossinidae</taxon>
        <taxon>Glossina</taxon>
    </lineage>
</organism>
<evidence type="ECO:0000313" key="2">
    <source>
        <dbReference type="Proteomes" id="UP000092460"/>
    </source>
</evidence>
<dbReference type="EMBL" id="JXJN01010472">
    <property type="status" value="NOT_ANNOTATED_CDS"/>
    <property type="molecule type" value="Genomic_DNA"/>
</dbReference>
<sequence>MTLLYTYTHPTEIHHAMQSHMKSVANCAN</sequence>
<protein>
    <submittedName>
        <fullName evidence="1">Uncharacterized protein</fullName>
    </submittedName>
</protein>
<evidence type="ECO:0000313" key="1">
    <source>
        <dbReference type="EnsemblMetazoa" id="GPPI023164-PA"/>
    </source>
</evidence>
<keyword evidence="2" id="KW-1185">Reference proteome</keyword>
<name>A0A1B0B9J6_9MUSC</name>
<proteinExistence type="predicted"/>
<dbReference type="AlphaFoldDB" id="A0A1B0B9J6"/>
<reference evidence="1" key="2">
    <citation type="submission" date="2020-05" db="UniProtKB">
        <authorList>
            <consortium name="EnsemblMetazoa"/>
        </authorList>
    </citation>
    <scope>IDENTIFICATION</scope>
    <source>
        <strain evidence="1">IAEA</strain>
    </source>
</reference>
<dbReference type="VEuPathDB" id="VectorBase:GPPI023164"/>
<accession>A0A1B0B9J6</accession>
<reference evidence="2" key="1">
    <citation type="submission" date="2015-01" db="EMBL/GenBank/DDBJ databases">
        <authorList>
            <person name="Aksoy S."/>
            <person name="Warren W."/>
            <person name="Wilson R.K."/>
        </authorList>
    </citation>
    <scope>NUCLEOTIDE SEQUENCE [LARGE SCALE GENOMIC DNA]</scope>
    <source>
        <strain evidence="2">IAEA</strain>
    </source>
</reference>